<organism evidence="2 3">
    <name type="scientific">Salipiger mangrovisoli</name>
    <dbReference type="NCBI Taxonomy" id="2865933"/>
    <lineage>
        <taxon>Bacteria</taxon>
        <taxon>Pseudomonadati</taxon>
        <taxon>Pseudomonadota</taxon>
        <taxon>Alphaproteobacteria</taxon>
        <taxon>Rhodobacterales</taxon>
        <taxon>Roseobacteraceae</taxon>
        <taxon>Salipiger</taxon>
    </lineage>
</organism>
<dbReference type="PANTHER" id="PTHR11895:SF173">
    <property type="entry name" value="GLUTAMYL-TRNA AMIDOTRANSFERASE SUBUNIT A"/>
    <property type="match status" value="1"/>
</dbReference>
<dbReference type="NCBIfam" id="NF005450">
    <property type="entry name" value="PRK07042.1"/>
    <property type="match status" value="1"/>
</dbReference>
<keyword evidence="3" id="KW-1185">Reference proteome</keyword>
<gene>
    <name evidence="2" type="ORF">IQ782_16015</name>
</gene>
<dbReference type="PANTHER" id="PTHR11895">
    <property type="entry name" value="TRANSAMIDASE"/>
    <property type="match status" value="1"/>
</dbReference>
<dbReference type="RefSeq" id="WP_194135656.1">
    <property type="nucleotide sequence ID" value="NZ_JADFFK010000011.1"/>
</dbReference>
<proteinExistence type="predicted"/>
<feature type="domain" description="Amidase" evidence="1">
    <location>
        <begin position="28"/>
        <end position="441"/>
    </location>
</feature>
<evidence type="ECO:0000313" key="3">
    <source>
        <dbReference type="Proteomes" id="UP000607796"/>
    </source>
</evidence>
<dbReference type="Proteomes" id="UP000607796">
    <property type="component" value="Unassembled WGS sequence"/>
</dbReference>
<dbReference type="InterPro" id="IPR000120">
    <property type="entry name" value="Amidase"/>
</dbReference>
<name>A0ABR9X474_9RHOB</name>
<accession>A0ABR9X474</accession>
<dbReference type="EMBL" id="JADFFK010000011">
    <property type="protein sequence ID" value="MBE9638359.1"/>
    <property type="molecule type" value="Genomic_DNA"/>
</dbReference>
<dbReference type="InterPro" id="IPR023631">
    <property type="entry name" value="Amidase_dom"/>
</dbReference>
<dbReference type="GO" id="GO:0004040">
    <property type="term" value="F:amidase activity"/>
    <property type="evidence" value="ECO:0007669"/>
    <property type="project" value="UniProtKB-EC"/>
</dbReference>
<dbReference type="InterPro" id="IPR036928">
    <property type="entry name" value="AS_sf"/>
</dbReference>
<reference evidence="2 3" key="1">
    <citation type="journal article" date="2021" name="Int. J. Syst. Evol. Microbiol.">
        <title>Salipiger mangrovisoli sp. nov., isolated from mangrove soil and the proposal for the reclassification of Paraphaeobacter pallidus as Salipiger pallidus comb. nov.</title>
        <authorList>
            <person name="Du J."/>
            <person name="Liu Y."/>
            <person name="Pei T."/>
            <person name="Deng M.R."/>
            <person name="Zhu H."/>
        </authorList>
    </citation>
    <scope>NUCLEOTIDE SEQUENCE [LARGE SCALE GENOMIC DNA]</scope>
    <source>
        <strain evidence="2 3">6D45A</strain>
    </source>
</reference>
<protein>
    <submittedName>
        <fullName evidence="2">Amidase</fullName>
        <ecNumber evidence="2">3.5.1.4</ecNumber>
    </submittedName>
</protein>
<sequence length="468" mass="49694">MSDILDKSARETLAAFAAKSLSPVDYMTALIARVEASEPKVGALYAFEPERSLAEAKAAEARYMAGAPKGALDGMPVTIKELIAVKGEPVPLGTAAIDLVPAEDDAPTSARLREDGAIMFAKTTCPDYGMLSSGLSSFHQLARNPWKLSENPGGSSAGASAAGAAGYGPLHVGTDIGGSVRLPAGWTGLFGFKPTLGRIPIYPYYTGRAAGPMTPTVDDAALLMQTITRPDWRDATSPAYEPINWDVAPADVRGMKIGLMLDAGCGIDAEPEVMAAVQAAAEAFAAHGAEIVPIAPVLSREMLDGLDVAWRARFWGMMEALSPEKRAMILPYIREWAASGAAASPVQVAQGFDQTFAMRKTAAEAFQKVDAILSPVNPNVSYPADWASPTNDPIRPFEHICFTVPWNMGEQPACSINCGFSASGMPIGLQIVAPRFQDAKVFALAKAYEGWRGPITSWPRYDRELALA</sequence>
<dbReference type="SUPFAM" id="SSF75304">
    <property type="entry name" value="Amidase signature (AS) enzymes"/>
    <property type="match status" value="1"/>
</dbReference>
<dbReference type="EC" id="3.5.1.4" evidence="2"/>
<keyword evidence="2" id="KW-0378">Hydrolase</keyword>
<dbReference type="Pfam" id="PF01425">
    <property type="entry name" value="Amidase"/>
    <property type="match status" value="1"/>
</dbReference>
<dbReference type="Gene3D" id="3.90.1300.10">
    <property type="entry name" value="Amidase signature (AS) domain"/>
    <property type="match status" value="1"/>
</dbReference>
<evidence type="ECO:0000313" key="2">
    <source>
        <dbReference type="EMBL" id="MBE9638359.1"/>
    </source>
</evidence>
<evidence type="ECO:0000259" key="1">
    <source>
        <dbReference type="Pfam" id="PF01425"/>
    </source>
</evidence>
<comment type="caution">
    <text evidence="2">The sequence shown here is derived from an EMBL/GenBank/DDBJ whole genome shotgun (WGS) entry which is preliminary data.</text>
</comment>